<evidence type="ECO:0000256" key="1">
    <source>
        <dbReference type="ARBA" id="ARBA00004442"/>
    </source>
</evidence>
<reference evidence="11" key="1">
    <citation type="submission" date="2023-07" db="EMBL/GenBank/DDBJ databases">
        <title>Gilvimarinus algae sp. nov., isolated from the surface of Kelp.</title>
        <authorList>
            <person name="Sun Y.Y."/>
            <person name="Gong Y."/>
            <person name="Du Z.J."/>
        </authorList>
    </citation>
    <scope>NUCLEOTIDE SEQUENCE</scope>
    <source>
        <strain evidence="11">SDUM040014</strain>
    </source>
</reference>
<evidence type="ECO:0000256" key="2">
    <source>
        <dbReference type="ARBA" id="ARBA00009055"/>
    </source>
</evidence>
<evidence type="ECO:0000256" key="6">
    <source>
        <dbReference type="ARBA" id="ARBA00022927"/>
    </source>
</evidence>
<dbReference type="Pfam" id="PF03865">
    <property type="entry name" value="ShlB"/>
    <property type="match status" value="1"/>
</dbReference>
<evidence type="ECO:0000256" key="4">
    <source>
        <dbReference type="ARBA" id="ARBA00022452"/>
    </source>
</evidence>
<feature type="signal peptide" evidence="9">
    <location>
        <begin position="1"/>
        <end position="44"/>
    </location>
</feature>
<keyword evidence="4" id="KW-1134">Transmembrane beta strand</keyword>
<evidence type="ECO:0000256" key="9">
    <source>
        <dbReference type="SAM" id="SignalP"/>
    </source>
</evidence>
<dbReference type="InterPro" id="IPR005565">
    <property type="entry name" value="Hemolysn_activator_HlyB_C"/>
</dbReference>
<comment type="subcellular location">
    <subcellularLocation>
        <location evidence="1">Cell outer membrane</location>
    </subcellularLocation>
</comment>
<dbReference type="InterPro" id="IPR013686">
    <property type="entry name" value="Polypept-transport_assoc_ShlB"/>
</dbReference>
<comment type="caution">
    <text evidence="11">The sequence shown here is derived from an EMBL/GenBank/DDBJ whole genome shotgun (WGS) entry which is preliminary data.</text>
</comment>
<dbReference type="InterPro" id="IPR051544">
    <property type="entry name" value="TPS_OM_transporter"/>
</dbReference>
<keyword evidence="6" id="KW-0653">Protein transport</keyword>
<dbReference type="Proteomes" id="UP001168380">
    <property type="component" value="Unassembled WGS sequence"/>
</dbReference>
<dbReference type="PROSITE" id="PS51779">
    <property type="entry name" value="POTRA"/>
    <property type="match status" value="1"/>
</dbReference>
<evidence type="ECO:0000256" key="5">
    <source>
        <dbReference type="ARBA" id="ARBA00022692"/>
    </source>
</evidence>
<keyword evidence="5" id="KW-0812">Transmembrane</keyword>
<evidence type="ECO:0000256" key="7">
    <source>
        <dbReference type="ARBA" id="ARBA00023136"/>
    </source>
</evidence>
<dbReference type="EMBL" id="JAULRT010000035">
    <property type="protein sequence ID" value="MDO3381636.1"/>
    <property type="molecule type" value="Genomic_DNA"/>
</dbReference>
<dbReference type="PANTHER" id="PTHR34597:SF1">
    <property type="entry name" value="HEME_HEMOPEXIN TRANSPORTER PROTEIN HUXB"/>
    <property type="match status" value="1"/>
</dbReference>
<dbReference type="PANTHER" id="PTHR34597">
    <property type="entry name" value="SLR1661 PROTEIN"/>
    <property type="match status" value="1"/>
</dbReference>
<keyword evidence="9" id="KW-0732">Signal</keyword>
<protein>
    <submittedName>
        <fullName evidence="11">ShlB/FhaC/HecB family hemolysin secretion/activation protein</fullName>
    </submittedName>
</protein>
<sequence>MDRVTQQTTTLKGKGTRTTMKAASASSLSLLTLTGALLSAQAFAQVVPDAGTFIRELETEPVQDVEKSNLDVQLPEQPPAPKAAEGGPSVLVDSFVISGNQAFDSDTLLALVSELEGEQLTLAQLQEAAGTITAYYRERGYFLARAYLPQQDVSDGSVIIDVLEGRLGKVDLTNESHTRDFVVKRPFRSLAPNQMLTADELETPLLRLSDIPGIEVTTTLVPGEEVGTSDLKVDVAQGPWVNGTVELDNHGNESIGEYRLGASVQVNSPLGLGDRFDLRALGSDEEQVFFRAQYQMPVGPWATNIGAAYSDMDYELGGNFEELDATGNAQITTVFVDQSIIRTRNHNLSAQLQYDSKDLQDKIDAFGSNSDKDSELYTLTLGGDWRDQFLGGGVTQWSLAYTKGELNIHSYLDQIIDSVTAQTAGDFERWAPSIMRLQNLGGNWSLHAQIHGQFADKNLDSSEKISLGGAYGVRAYAQGEASGDEGYIANVEVRYNLTSRWQVYALADYGQVDVNKNPWEGVADNERDLAGAGVGARYNSQSWHFNATAAAPIGNDETVGDDDDVRLFAKLVWKF</sequence>
<dbReference type="Gene3D" id="3.10.20.310">
    <property type="entry name" value="membrane protein fhac"/>
    <property type="match status" value="1"/>
</dbReference>
<proteinExistence type="inferred from homology"/>
<dbReference type="Pfam" id="PF08479">
    <property type="entry name" value="POTRA_2"/>
    <property type="match status" value="1"/>
</dbReference>
<evidence type="ECO:0000313" key="12">
    <source>
        <dbReference type="Proteomes" id="UP001168380"/>
    </source>
</evidence>
<comment type="similarity">
    <text evidence="2">Belongs to the TPS (TC 1.B.20) family.</text>
</comment>
<organism evidence="11 12">
    <name type="scientific">Gilvimarinus algae</name>
    <dbReference type="NCBI Taxonomy" id="3058037"/>
    <lineage>
        <taxon>Bacteria</taxon>
        <taxon>Pseudomonadati</taxon>
        <taxon>Pseudomonadota</taxon>
        <taxon>Gammaproteobacteria</taxon>
        <taxon>Cellvibrionales</taxon>
        <taxon>Cellvibrionaceae</taxon>
        <taxon>Gilvimarinus</taxon>
    </lineage>
</organism>
<name>A0ABT8TCI0_9GAMM</name>
<gene>
    <name evidence="11" type="ORF">QWI16_05575</name>
</gene>
<keyword evidence="3" id="KW-0813">Transport</keyword>
<dbReference type="Gene3D" id="2.40.160.50">
    <property type="entry name" value="membrane protein fhac: a member of the omp85/tpsb transporter family"/>
    <property type="match status" value="1"/>
</dbReference>
<dbReference type="RefSeq" id="WP_302711773.1">
    <property type="nucleotide sequence ID" value="NZ_JAULRT010000035.1"/>
</dbReference>
<dbReference type="InterPro" id="IPR034746">
    <property type="entry name" value="POTRA"/>
</dbReference>
<evidence type="ECO:0000256" key="8">
    <source>
        <dbReference type="ARBA" id="ARBA00023237"/>
    </source>
</evidence>
<evidence type="ECO:0000259" key="10">
    <source>
        <dbReference type="PROSITE" id="PS51779"/>
    </source>
</evidence>
<keyword evidence="7" id="KW-0472">Membrane</keyword>
<evidence type="ECO:0000313" key="11">
    <source>
        <dbReference type="EMBL" id="MDO3381636.1"/>
    </source>
</evidence>
<feature type="chain" id="PRO_5046588073" evidence="9">
    <location>
        <begin position="45"/>
        <end position="575"/>
    </location>
</feature>
<keyword evidence="12" id="KW-1185">Reference proteome</keyword>
<evidence type="ECO:0000256" key="3">
    <source>
        <dbReference type="ARBA" id="ARBA00022448"/>
    </source>
</evidence>
<accession>A0ABT8TCI0</accession>
<keyword evidence="8" id="KW-0998">Cell outer membrane</keyword>
<feature type="domain" description="POTRA" evidence="10">
    <location>
        <begin position="90"/>
        <end position="165"/>
    </location>
</feature>